<evidence type="ECO:0000256" key="1">
    <source>
        <dbReference type="ARBA" id="ARBA00022598"/>
    </source>
</evidence>
<gene>
    <name evidence="6" type="ORF">GCM10009858_39030</name>
</gene>
<name>A0ABN3M9E1_9MICO</name>
<comment type="similarity">
    <text evidence="5">Belongs to the glutamate--cysteine ligase type 2 family. YbdK subfamily.</text>
</comment>
<dbReference type="NCBIfam" id="TIGR02050">
    <property type="entry name" value="gshA_cyan_rel"/>
    <property type="match status" value="1"/>
</dbReference>
<evidence type="ECO:0000256" key="5">
    <source>
        <dbReference type="HAMAP-Rule" id="MF_01609"/>
    </source>
</evidence>
<sequence length="397" mass="42369">MRTLGVEEEMLLVDARTGLAVAASDRVLRHAAERARAATAATAAPVASVGAEVAPESSGLAEPAGACGHGAVEGEFQQQQIETHTAPAAGLGDLRSELWRWRGEAVAAAREAGADVAALATSPLPVQPVVSRQPRYLWLEDRYRLTAREHLVCGCHVHVSVSSDEEGVAVLDRIRVWLPTLLALTANSPFWQGQDTGFASYRSQVLMRLPSWGPNDRFGSPAAYHRIVDDLVRSTVILDEGMAYFDARLARRYPTVEVRAADVCATVEEAVVLAALCRGLVETAAQEWAEGRPSPDVSTRLLRAATWQAGLQGLDGWLVDWRTGLPAPCWSVLGSLLDHVGPALGAAGDLAVVQRGLDRVRAEGNGAARQRAVLARTGRLVDVVAEAVRTTAGPQHC</sequence>
<dbReference type="PANTHER" id="PTHR36510:SF1">
    <property type="entry name" value="GLUTAMATE--CYSTEINE LIGASE 2-RELATED"/>
    <property type="match status" value="1"/>
</dbReference>
<dbReference type="Proteomes" id="UP001500730">
    <property type="component" value="Unassembled WGS sequence"/>
</dbReference>
<dbReference type="EC" id="6.3.2.2" evidence="5"/>
<dbReference type="InterPro" id="IPR011793">
    <property type="entry name" value="YbdK"/>
</dbReference>
<protein>
    <recommendedName>
        <fullName evidence="5">Putative glutamate--cysteine ligase 2</fullName>
        <ecNumber evidence="5">6.3.2.2</ecNumber>
    </recommendedName>
    <alternativeName>
        <fullName evidence="5">Gamma-glutamylcysteine synthetase 2</fullName>
        <shortName evidence="5">GCS 2</shortName>
        <shortName evidence="5">Gamma-GCS 2</shortName>
    </alternativeName>
</protein>
<dbReference type="GO" id="GO:0016874">
    <property type="term" value="F:ligase activity"/>
    <property type="evidence" value="ECO:0007669"/>
    <property type="project" value="UniProtKB-KW"/>
</dbReference>
<keyword evidence="2 5" id="KW-0547">Nucleotide-binding</keyword>
<evidence type="ECO:0000256" key="3">
    <source>
        <dbReference type="ARBA" id="ARBA00022840"/>
    </source>
</evidence>
<evidence type="ECO:0000313" key="7">
    <source>
        <dbReference type="Proteomes" id="UP001500730"/>
    </source>
</evidence>
<evidence type="ECO:0000256" key="2">
    <source>
        <dbReference type="ARBA" id="ARBA00022741"/>
    </source>
</evidence>
<comment type="caution">
    <text evidence="6">The sequence shown here is derived from an EMBL/GenBank/DDBJ whole genome shotgun (WGS) entry which is preliminary data.</text>
</comment>
<dbReference type="InterPro" id="IPR006336">
    <property type="entry name" value="GCS2"/>
</dbReference>
<dbReference type="Gene3D" id="3.30.590.20">
    <property type="match status" value="1"/>
</dbReference>
<dbReference type="EMBL" id="BAAARE010000021">
    <property type="protein sequence ID" value="GAA2496969.1"/>
    <property type="molecule type" value="Genomic_DNA"/>
</dbReference>
<dbReference type="InterPro" id="IPR014746">
    <property type="entry name" value="Gln_synth/guanido_kin_cat_dom"/>
</dbReference>
<comment type="function">
    <text evidence="5">ATP-dependent carboxylate-amine ligase which exhibits weak glutamate--cysteine ligase activity.</text>
</comment>
<dbReference type="RefSeq" id="WP_344256743.1">
    <property type="nucleotide sequence ID" value="NZ_BAAARE010000021.1"/>
</dbReference>
<proteinExistence type="inferred from homology"/>
<dbReference type="PANTHER" id="PTHR36510">
    <property type="entry name" value="GLUTAMATE--CYSTEINE LIGASE 2-RELATED"/>
    <property type="match status" value="1"/>
</dbReference>
<evidence type="ECO:0000256" key="4">
    <source>
        <dbReference type="ARBA" id="ARBA00048819"/>
    </source>
</evidence>
<keyword evidence="7" id="KW-1185">Reference proteome</keyword>
<dbReference type="SUPFAM" id="SSF55931">
    <property type="entry name" value="Glutamine synthetase/guanido kinase"/>
    <property type="match status" value="1"/>
</dbReference>
<evidence type="ECO:0000313" key="6">
    <source>
        <dbReference type="EMBL" id="GAA2496969.1"/>
    </source>
</evidence>
<keyword evidence="1 5" id="KW-0436">Ligase</keyword>
<keyword evidence="3 5" id="KW-0067">ATP-binding</keyword>
<organism evidence="6 7">
    <name type="scientific">Terrabacter carboxydivorans</name>
    <dbReference type="NCBI Taxonomy" id="619730"/>
    <lineage>
        <taxon>Bacteria</taxon>
        <taxon>Bacillati</taxon>
        <taxon>Actinomycetota</taxon>
        <taxon>Actinomycetes</taxon>
        <taxon>Micrococcales</taxon>
        <taxon>Intrasporangiaceae</taxon>
        <taxon>Terrabacter</taxon>
    </lineage>
</organism>
<comment type="catalytic activity">
    <reaction evidence="4 5">
        <text>L-cysteine + L-glutamate + ATP = gamma-L-glutamyl-L-cysteine + ADP + phosphate + H(+)</text>
        <dbReference type="Rhea" id="RHEA:13285"/>
        <dbReference type="ChEBI" id="CHEBI:15378"/>
        <dbReference type="ChEBI" id="CHEBI:29985"/>
        <dbReference type="ChEBI" id="CHEBI:30616"/>
        <dbReference type="ChEBI" id="CHEBI:35235"/>
        <dbReference type="ChEBI" id="CHEBI:43474"/>
        <dbReference type="ChEBI" id="CHEBI:58173"/>
        <dbReference type="ChEBI" id="CHEBI:456216"/>
        <dbReference type="EC" id="6.3.2.2"/>
    </reaction>
</comment>
<reference evidence="6 7" key="1">
    <citation type="journal article" date="2019" name="Int. J. Syst. Evol. Microbiol.">
        <title>The Global Catalogue of Microorganisms (GCM) 10K type strain sequencing project: providing services to taxonomists for standard genome sequencing and annotation.</title>
        <authorList>
            <consortium name="The Broad Institute Genomics Platform"/>
            <consortium name="The Broad Institute Genome Sequencing Center for Infectious Disease"/>
            <person name="Wu L."/>
            <person name="Ma J."/>
        </authorList>
    </citation>
    <scope>NUCLEOTIDE SEQUENCE [LARGE SCALE GENOMIC DNA]</scope>
    <source>
        <strain evidence="6 7">JCM 16259</strain>
    </source>
</reference>
<dbReference type="NCBIfam" id="NF010041">
    <property type="entry name" value="PRK13517.1-1"/>
    <property type="match status" value="1"/>
</dbReference>
<accession>A0ABN3M9E1</accession>
<dbReference type="HAMAP" id="MF_01609">
    <property type="entry name" value="Glu_cys_ligase_2"/>
    <property type="match status" value="1"/>
</dbReference>
<dbReference type="InterPro" id="IPR050141">
    <property type="entry name" value="GCL_type2/YbdK_subfam"/>
</dbReference>
<dbReference type="Pfam" id="PF04107">
    <property type="entry name" value="GCS2"/>
    <property type="match status" value="1"/>
</dbReference>